<dbReference type="RefSeq" id="WP_009135004.1">
    <property type="nucleotide sequence ID" value="NZ_CP102250.1"/>
</dbReference>
<dbReference type="HOGENOM" id="CLU_031506_6_0_10"/>
<gene>
    <name evidence="2" type="ORF">HMPREF9450_02198</name>
</gene>
<name>G5H9B2_9BACT</name>
<comment type="caution">
    <text evidence="2">The sequence shown here is derived from an EMBL/GenBank/DDBJ whole genome shotgun (WGS) entry which is preliminary data.</text>
</comment>
<dbReference type="Proteomes" id="UP000006008">
    <property type="component" value="Unassembled WGS sequence"/>
</dbReference>
<evidence type="ECO:0000313" key="2">
    <source>
        <dbReference type="EMBL" id="EHB92149.1"/>
    </source>
</evidence>
<evidence type="ECO:0008006" key="4">
    <source>
        <dbReference type="Google" id="ProtNLM"/>
    </source>
</evidence>
<proteinExistence type="predicted"/>
<dbReference type="PANTHER" id="PTHR46124">
    <property type="entry name" value="D-AMINOACYL-TRNA DEACYLASE"/>
    <property type="match status" value="1"/>
</dbReference>
<dbReference type="GO" id="GO:0005829">
    <property type="term" value="C:cytosol"/>
    <property type="evidence" value="ECO:0007669"/>
    <property type="project" value="TreeGrafter"/>
</dbReference>
<dbReference type="Gene3D" id="3.20.20.140">
    <property type="entry name" value="Metal-dependent hydrolases"/>
    <property type="match status" value="1"/>
</dbReference>
<dbReference type="PIRSF" id="PIRSF005902">
    <property type="entry name" value="DNase_TatD"/>
    <property type="match status" value="1"/>
</dbReference>
<dbReference type="Pfam" id="PF01026">
    <property type="entry name" value="TatD_DNase"/>
    <property type="match status" value="1"/>
</dbReference>
<evidence type="ECO:0000256" key="1">
    <source>
        <dbReference type="PIRSR" id="PIRSR005902-1"/>
    </source>
</evidence>
<keyword evidence="3" id="KW-1185">Reference proteome</keyword>
<dbReference type="GO" id="GO:0046872">
    <property type="term" value="F:metal ion binding"/>
    <property type="evidence" value="ECO:0007669"/>
    <property type="project" value="UniProtKB-KW"/>
</dbReference>
<dbReference type="GeneID" id="92814781"/>
<keyword evidence="1" id="KW-0479">Metal-binding</keyword>
<dbReference type="eggNOG" id="COG0084">
    <property type="taxonomic scope" value="Bacteria"/>
</dbReference>
<dbReference type="GO" id="GO:0016788">
    <property type="term" value="F:hydrolase activity, acting on ester bonds"/>
    <property type="evidence" value="ECO:0007669"/>
    <property type="project" value="InterPro"/>
</dbReference>
<organism evidence="2 3">
    <name type="scientific">Alistipes indistinctus YIT 12060</name>
    <dbReference type="NCBI Taxonomy" id="742725"/>
    <lineage>
        <taxon>Bacteria</taxon>
        <taxon>Pseudomonadati</taxon>
        <taxon>Bacteroidota</taxon>
        <taxon>Bacteroidia</taxon>
        <taxon>Bacteroidales</taxon>
        <taxon>Rikenellaceae</taxon>
        <taxon>Alistipes</taxon>
    </lineage>
</organism>
<dbReference type="PANTHER" id="PTHR46124:SF3">
    <property type="entry name" value="HYDROLASE"/>
    <property type="match status" value="1"/>
</dbReference>
<protein>
    <recommendedName>
        <fullName evidence="4">TatD family hydrolase</fullName>
    </recommendedName>
</protein>
<dbReference type="PATRIC" id="fig|742725.3.peg.2265"/>
<feature type="binding site" evidence="1">
    <location>
        <position position="183"/>
    </location>
    <ligand>
        <name>a divalent metal cation</name>
        <dbReference type="ChEBI" id="CHEBI:60240"/>
        <label>1</label>
    </ligand>
</feature>
<dbReference type="AlphaFoldDB" id="G5H9B2"/>
<feature type="binding site" evidence="1">
    <location>
        <position position="74"/>
    </location>
    <ligand>
        <name>a divalent metal cation</name>
        <dbReference type="ChEBI" id="CHEBI:60240"/>
        <label>1</label>
    </ligand>
</feature>
<feature type="binding site" evidence="1">
    <location>
        <position position="135"/>
    </location>
    <ligand>
        <name>a divalent metal cation</name>
        <dbReference type="ChEBI" id="CHEBI:60240"/>
        <label>2</label>
    </ligand>
</feature>
<evidence type="ECO:0000313" key="3">
    <source>
        <dbReference type="Proteomes" id="UP000006008"/>
    </source>
</evidence>
<feature type="binding site" evidence="1">
    <location>
        <position position="112"/>
    </location>
    <ligand>
        <name>a divalent metal cation</name>
        <dbReference type="ChEBI" id="CHEBI:60240"/>
        <label>2</label>
    </ligand>
</feature>
<dbReference type="STRING" id="742725.HMPREF9450_02198"/>
<dbReference type="InterPro" id="IPR032466">
    <property type="entry name" value="Metal_Hydrolase"/>
</dbReference>
<dbReference type="SUPFAM" id="SSF51556">
    <property type="entry name" value="Metallo-dependent hydrolases"/>
    <property type="match status" value="1"/>
</dbReference>
<sequence>MQPTPYIDIHTHRRSNDPYVIDAYAVGSDGSLPAGPYSAGIHPWEVQRITPDNTSRYRQDLLDALTPRCIAVGEIGLDYAVTGDSVLRTAQRHWFEQQMELAADRSLPVIIHCVRAYNDLIPILRHYPHVTPVIHGFTGSPELAERLLQAGGYLSFGHRTAASPKTRQALAAVPVDRVFFETDESPLPIAATYATAAAITGKTVAEWKETVYDNYRRLFKTP</sequence>
<reference evidence="2 3" key="1">
    <citation type="submission" date="2011-08" db="EMBL/GenBank/DDBJ databases">
        <title>The Genome Sequence of Alistipes indistinctus YIT 12060.</title>
        <authorList>
            <consortium name="The Broad Institute Genome Sequencing Platform"/>
            <person name="Earl A."/>
            <person name="Ward D."/>
            <person name="Feldgarden M."/>
            <person name="Gevers D."/>
            <person name="Morotomi M."/>
            <person name="Young S.K."/>
            <person name="Zeng Q."/>
            <person name="Gargeya S."/>
            <person name="Fitzgerald M."/>
            <person name="Haas B."/>
            <person name="Abouelleil A."/>
            <person name="Alvarado L."/>
            <person name="Arachchi H.M."/>
            <person name="Berlin A."/>
            <person name="Brown A."/>
            <person name="Chapman S.B."/>
            <person name="Chen Z."/>
            <person name="Dunbar C."/>
            <person name="Freedman E."/>
            <person name="Gearin G."/>
            <person name="Gellesch M."/>
            <person name="Goldberg J."/>
            <person name="Griggs A."/>
            <person name="Gujja S."/>
            <person name="Heiman D."/>
            <person name="Howarth C."/>
            <person name="Larson L."/>
            <person name="Lui A."/>
            <person name="MacDonald P.J.P."/>
            <person name="Montmayeur A."/>
            <person name="Murphy C."/>
            <person name="Neiman D."/>
            <person name="Pearson M."/>
            <person name="Priest M."/>
            <person name="Roberts A."/>
            <person name="Saif S."/>
            <person name="Shea T."/>
            <person name="Shenoy N."/>
            <person name="Sisk P."/>
            <person name="Stolte C."/>
            <person name="Sykes S."/>
            <person name="Wortman J."/>
            <person name="Nusbaum C."/>
            <person name="Birren B."/>
        </authorList>
    </citation>
    <scope>NUCLEOTIDE SEQUENCE [LARGE SCALE GENOMIC DNA]</scope>
    <source>
        <strain evidence="2 3">YIT 12060</strain>
    </source>
</reference>
<dbReference type="InterPro" id="IPR001130">
    <property type="entry name" value="TatD-like"/>
</dbReference>
<dbReference type="OrthoDB" id="664222at2"/>
<dbReference type="EMBL" id="ADLD01000013">
    <property type="protein sequence ID" value="EHB92149.1"/>
    <property type="molecule type" value="Genomic_DNA"/>
</dbReference>
<accession>G5H9B2</accession>